<gene>
    <name evidence="4" type="ORF">AYR63_12650</name>
</gene>
<dbReference type="InterPro" id="IPR009057">
    <property type="entry name" value="Homeodomain-like_sf"/>
</dbReference>
<keyword evidence="1 2" id="KW-0238">DNA-binding</keyword>
<evidence type="ECO:0000313" key="5">
    <source>
        <dbReference type="Proteomes" id="UP000093267"/>
    </source>
</evidence>
<dbReference type="InterPro" id="IPR050624">
    <property type="entry name" value="HTH-type_Tx_Regulator"/>
</dbReference>
<dbReference type="EMBL" id="CP014924">
    <property type="protein sequence ID" value="ANZ67902.1"/>
    <property type="molecule type" value="Genomic_DNA"/>
</dbReference>
<evidence type="ECO:0000259" key="3">
    <source>
        <dbReference type="PROSITE" id="PS50977"/>
    </source>
</evidence>
<dbReference type="InterPro" id="IPR001647">
    <property type="entry name" value="HTH_TetR"/>
</dbReference>
<dbReference type="Gene3D" id="1.10.357.10">
    <property type="entry name" value="Tetracycline Repressor, domain 2"/>
    <property type="match status" value="1"/>
</dbReference>
<proteinExistence type="predicted"/>
<dbReference type="STRING" id="240427.AYR62_05745"/>
<dbReference type="Proteomes" id="UP000093267">
    <property type="component" value="Chromosome"/>
</dbReference>
<reference evidence="4 5" key="1">
    <citation type="submission" date="2016-03" db="EMBL/GenBank/DDBJ databases">
        <title>Pediococcus and Lactobacillus from brewery environment - whole genome sequencing and assembly.</title>
        <authorList>
            <person name="Behr J."/>
            <person name="Geissler A.J."/>
            <person name="Vogel R.F."/>
        </authorList>
    </citation>
    <scope>NUCLEOTIDE SEQUENCE [LARGE SCALE GENOMIC DNA]</scope>
    <source>
        <strain evidence="4 5">TMW 1.1995</strain>
    </source>
</reference>
<dbReference type="KEGG" id="lpd:AYR62_05745"/>
<dbReference type="SUPFAM" id="SSF46689">
    <property type="entry name" value="Homeodomain-like"/>
    <property type="match status" value="1"/>
</dbReference>
<dbReference type="Pfam" id="PF00440">
    <property type="entry name" value="TetR_N"/>
    <property type="match status" value="1"/>
</dbReference>
<feature type="DNA-binding region" description="H-T-H motif" evidence="2">
    <location>
        <begin position="28"/>
        <end position="47"/>
    </location>
</feature>
<dbReference type="PROSITE" id="PS50977">
    <property type="entry name" value="HTH_TETR_2"/>
    <property type="match status" value="1"/>
</dbReference>
<evidence type="ECO:0000256" key="2">
    <source>
        <dbReference type="PROSITE-ProRule" id="PRU00335"/>
    </source>
</evidence>
<dbReference type="OrthoDB" id="9810250at2"/>
<dbReference type="RefSeq" id="WP_054711546.1">
    <property type="nucleotide sequence ID" value="NZ_CP014912.1"/>
</dbReference>
<keyword evidence="5" id="KW-1185">Reference proteome</keyword>
<evidence type="ECO:0000256" key="1">
    <source>
        <dbReference type="ARBA" id="ARBA00023125"/>
    </source>
</evidence>
<organism evidence="4 5">
    <name type="scientific">Secundilactobacillus paracollinoides</name>
    <dbReference type="NCBI Taxonomy" id="240427"/>
    <lineage>
        <taxon>Bacteria</taxon>
        <taxon>Bacillati</taxon>
        <taxon>Bacillota</taxon>
        <taxon>Bacilli</taxon>
        <taxon>Lactobacillales</taxon>
        <taxon>Lactobacillaceae</taxon>
        <taxon>Secundilactobacillus</taxon>
    </lineage>
</organism>
<dbReference type="PRINTS" id="PR00455">
    <property type="entry name" value="HTHTETR"/>
</dbReference>
<dbReference type="PANTHER" id="PTHR43479">
    <property type="entry name" value="ACREF/ENVCD OPERON REPRESSOR-RELATED"/>
    <property type="match status" value="1"/>
</dbReference>
<accession>A0A1B2J0T1</accession>
<dbReference type="AlphaFoldDB" id="A0A1B2J0T1"/>
<feature type="domain" description="HTH tetR-type" evidence="3">
    <location>
        <begin position="5"/>
        <end position="65"/>
    </location>
</feature>
<dbReference type="PANTHER" id="PTHR43479:SF11">
    <property type="entry name" value="ACREF_ENVCD OPERON REPRESSOR-RELATED"/>
    <property type="match status" value="1"/>
</dbReference>
<protein>
    <recommendedName>
        <fullName evidence="3">HTH tetR-type domain-containing protein</fullName>
    </recommendedName>
</protein>
<dbReference type="GO" id="GO:0003677">
    <property type="term" value="F:DNA binding"/>
    <property type="evidence" value="ECO:0007669"/>
    <property type="project" value="UniProtKB-UniRule"/>
</dbReference>
<evidence type="ECO:0000313" key="4">
    <source>
        <dbReference type="EMBL" id="ANZ67902.1"/>
    </source>
</evidence>
<name>A0A1B2J0T1_9LACO</name>
<sequence>MVKNIDKRAEVLKATLKIVEDKGIEACSVAEIAKVSQTSMGTIYYYFKNKAGLLDDLYVSIRKEASTATVKDLRVPDNAANMQSMVTTLFSNYVNFYVAQPAKFHFMTAIQTSKTYTTSSTQAYDDFKLLRALYQVGVQQAFFPKRTLMMLIACTTGACNQVIASALAQAIPLTQPIIDDVTRICWAMFTAPIA</sequence>